<feature type="transmembrane region" description="Helical" evidence="1">
    <location>
        <begin position="186"/>
        <end position="201"/>
    </location>
</feature>
<feature type="transmembrane region" description="Helical" evidence="1">
    <location>
        <begin position="139"/>
        <end position="158"/>
    </location>
</feature>
<dbReference type="Proteomes" id="UP000478546">
    <property type="component" value="Unassembled WGS sequence"/>
</dbReference>
<name>A0A6B2H9R1_9BACT</name>
<sequence>MTGLPLDKGSDLAIIFTIFIVCSRFKDVVRIVKNYFLIKWCVYLVGFLSIVAIYSLLVLEYPLVNVLQVYRPYLLLFSFAVFFAVPLRILMRVFHTIALITVFQSILFLLQIITGQTFLLSAAGSESFASGLVAGSDYIRFYNTPVFLTPVLFYFFFVFKFKSKFKHYFILLVLILTVLGPMHRSYMLVMVAVLFIYVLLQKSSKKKFVYSSLISITIFAVSFVPIINSRLTEGINDLETTWTGKLSLNSIDANENTTTYRIAHFMERLDYVLNKPLGLVFGIGLISDNSPLASKLNFSVGLVSEETGQTSQVDTGDLVWSPLILTIGVFGTIMYFLFYWKLMLYYYKHINISSYAIVGFLTILVAFFISMMGTEMISNTFRVMMLLLIVLVIKQQELTKLILEKNKLSKIQS</sequence>
<feature type="transmembrane region" description="Helical" evidence="1">
    <location>
        <begin position="70"/>
        <end position="90"/>
    </location>
</feature>
<reference evidence="2 3" key="1">
    <citation type="submission" date="2020-01" db="EMBL/GenBank/DDBJ databases">
        <authorList>
            <person name="Kim M.K."/>
        </authorList>
    </citation>
    <scope>NUCLEOTIDE SEQUENCE [LARGE SCALE GENOMIC DNA]</scope>
    <source>
        <strain evidence="2 3">BT213</strain>
    </source>
</reference>
<evidence type="ECO:0008006" key="4">
    <source>
        <dbReference type="Google" id="ProtNLM"/>
    </source>
</evidence>
<protein>
    <recommendedName>
        <fullName evidence="4">O-antigen ligase-like membrane protein</fullName>
    </recommendedName>
</protein>
<comment type="caution">
    <text evidence="2">The sequence shown here is derived from an EMBL/GenBank/DDBJ whole genome shotgun (WGS) entry which is preliminary data.</text>
</comment>
<feature type="transmembrane region" description="Helical" evidence="1">
    <location>
        <begin position="97"/>
        <end position="119"/>
    </location>
</feature>
<keyword evidence="1" id="KW-0812">Transmembrane</keyword>
<evidence type="ECO:0000313" key="3">
    <source>
        <dbReference type="Proteomes" id="UP000478546"/>
    </source>
</evidence>
<dbReference type="AlphaFoldDB" id="A0A6B2H9R1"/>
<feature type="transmembrane region" description="Helical" evidence="1">
    <location>
        <begin position="165"/>
        <end position="180"/>
    </location>
</feature>
<feature type="transmembrane region" description="Helical" evidence="1">
    <location>
        <begin position="208"/>
        <end position="227"/>
    </location>
</feature>
<feature type="transmembrane region" description="Helical" evidence="1">
    <location>
        <begin position="41"/>
        <end position="64"/>
    </location>
</feature>
<accession>A0A6B2H9R1</accession>
<evidence type="ECO:0000313" key="2">
    <source>
        <dbReference type="EMBL" id="NDK57507.1"/>
    </source>
</evidence>
<proteinExistence type="predicted"/>
<dbReference type="EMBL" id="JAAEAA010000028">
    <property type="protein sequence ID" value="NDK57507.1"/>
    <property type="molecule type" value="Genomic_DNA"/>
</dbReference>
<keyword evidence="1" id="KW-0472">Membrane</keyword>
<organism evidence="2 3">
    <name type="scientific">Pontibacter fetidus</name>
    <dbReference type="NCBI Taxonomy" id="2700082"/>
    <lineage>
        <taxon>Bacteria</taxon>
        <taxon>Pseudomonadati</taxon>
        <taxon>Bacteroidota</taxon>
        <taxon>Cytophagia</taxon>
        <taxon>Cytophagales</taxon>
        <taxon>Hymenobacteraceae</taxon>
        <taxon>Pontibacter</taxon>
    </lineage>
</organism>
<gene>
    <name evidence="2" type="ORF">GWO68_16400</name>
</gene>
<evidence type="ECO:0000256" key="1">
    <source>
        <dbReference type="SAM" id="Phobius"/>
    </source>
</evidence>
<feature type="transmembrane region" description="Helical" evidence="1">
    <location>
        <begin position="352"/>
        <end position="370"/>
    </location>
</feature>
<dbReference type="RefSeq" id="WP_162347565.1">
    <property type="nucleotide sequence ID" value="NZ_JAAEAA010000028.1"/>
</dbReference>
<keyword evidence="3" id="KW-1185">Reference proteome</keyword>
<keyword evidence="1" id="KW-1133">Transmembrane helix</keyword>
<feature type="transmembrane region" description="Helical" evidence="1">
    <location>
        <begin position="319"/>
        <end position="340"/>
    </location>
</feature>